<evidence type="ECO:0000313" key="3">
    <source>
        <dbReference type="Proteomes" id="UP000799750"/>
    </source>
</evidence>
<dbReference type="EMBL" id="MU004181">
    <property type="protein sequence ID" value="KAF2502033.1"/>
    <property type="molecule type" value="Genomic_DNA"/>
</dbReference>
<organism evidence="2 3">
    <name type="scientific">Lophium mytilinum</name>
    <dbReference type="NCBI Taxonomy" id="390894"/>
    <lineage>
        <taxon>Eukaryota</taxon>
        <taxon>Fungi</taxon>
        <taxon>Dikarya</taxon>
        <taxon>Ascomycota</taxon>
        <taxon>Pezizomycotina</taxon>
        <taxon>Dothideomycetes</taxon>
        <taxon>Pleosporomycetidae</taxon>
        <taxon>Mytilinidiales</taxon>
        <taxon>Mytilinidiaceae</taxon>
        <taxon>Lophium</taxon>
    </lineage>
</organism>
<feature type="compositionally biased region" description="Basic and acidic residues" evidence="1">
    <location>
        <begin position="180"/>
        <end position="191"/>
    </location>
</feature>
<protein>
    <submittedName>
        <fullName evidence="2">Uncharacterized protein</fullName>
    </submittedName>
</protein>
<proteinExistence type="predicted"/>
<feature type="region of interest" description="Disordered" evidence="1">
    <location>
        <begin position="242"/>
        <end position="261"/>
    </location>
</feature>
<evidence type="ECO:0000256" key="1">
    <source>
        <dbReference type="SAM" id="MobiDB-lite"/>
    </source>
</evidence>
<sequence>MCVIRGSFLPDRLSFERFTACFPHTGSADILGDHMAGHHAWLLFGGIYGAAMYAWLIPWDYEHLLKHVVVLELDNTQRPHVCEAQLHNFAHCTELRMVDVIMEHDEYNTRLMEQFEEFWGSDTADYQTAHLVLYTSATNRLLSTYRISSPPSYLPTGFLPSAAGSSPLPGLTPHRPHTPQGRDCDEGRAERLPTTPGAGHSESYFHTRCENTETASRCRADAETSSLPDPSTFITASVAGHAASYQEETPTGRDISPRDPSLPSLSLLIMWSRYAAARDSSEEPETDEQVDDGREARRESSHTDINAGEVIEGSEADEGLDLVQGVEYSDDEKADASVLSAEVENNGDEGTVVSVSTAAPGSVEDFNPQRRLTTKISATWEGRRQW</sequence>
<gene>
    <name evidence="2" type="ORF">BU16DRAFT_532448</name>
</gene>
<evidence type="ECO:0000313" key="2">
    <source>
        <dbReference type="EMBL" id="KAF2502033.1"/>
    </source>
</evidence>
<name>A0A6A6RE77_9PEZI</name>
<dbReference type="Proteomes" id="UP000799750">
    <property type="component" value="Unassembled WGS sequence"/>
</dbReference>
<dbReference type="AlphaFoldDB" id="A0A6A6RE77"/>
<dbReference type="OrthoDB" id="10676375at2759"/>
<feature type="region of interest" description="Disordered" evidence="1">
    <location>
        <begin position="158"/>
        <end position="205"/>
    </location>
</feature>
<reference evidence="2" key="1">
    <citation type="journal article" date="2020" name="Stud. Mycol.">
        <title>101 Dothideomycetes genomes: a test case for predicting lifestyles and emergence of pathogens.</title>
        <authorList>
            <person name="Haridas S."/>
            <person name="Albert R."/>
            <person name="Binder M."/>
            <person name="Bloem J."/>
            <person name="Labutti K."/>
            <person name="Salamov A."/>
            <person name="Andreopoulos B."/>
            <person name="Baker S."/>
            <person name="Barry K."/>
            <person name="Bills G."/>
            <person name="Bluhm B."/>
            <person name="Cannon C."/>
            <person name="Castanera R."/>
            <person name="Culley D."/>
            <person name="Daum C."/>
            <person name="Ezra D."/>
            <person name="Gonzalez J."/>
            <person name="Henrissat B."/>
            <person name="Kuo A."/>
            <person name="Liang C."/>
            <person name="Lipzen A."/>
            <person name="Lutzoni F."/>
            <person name="Magnuson J."/>
            <person name="Mondo S."/>
            <person name="Nolan M."/>
            <person name="Ohm R."/>
            <person name="Pangilinan J."/>
            <person name="Park H.-J."/>
            <person name="Ramirez L."/>
            <person name="Alfaro M."/>
            <person name="Sun H."/>
            <person name="Tritt A."/>
            <person name="Yoshinaga Y."/>
            <person name="Zwiers L.-H."/>
            <person name="Turgeon B."/>
            <person name="Goodwin S."/>
            <person name="Spatafora J."/>
            <person name="Crous P."/>
            <person name="Grigoriev I."/>
        </authorList>
    </citation>
    <scope>NUCLEOTIDE SEQUENCE</scope>
    <source>
        <strain evidence="2">CBS 269.34</strain>
    </source>
</reference>
<accession>A0A6A6RE77</accession>
<keyword evidence="3" id="KW-1185">Reference proteome</keyword>
<feature type="region of interest" description="Disordered" evidence="1">
    <location>
        <begin position="276"/>
        <end position="306"/>
    </location>
</feature>
<feature type="compositionally biased region" description="Basic and acidic residues" evidence="1">
    <location>
        <begin position="291"/>
        <end position="302"/>
    </location>
</feature>